<dbReference type="SUPFAM" id="SSF88723">
    <property type="entry name" value="PIN domain-like"/>
    <property type="match status" value="1"/>
</dbReference>
<sequence>MIYFVDSNIFLRVTAKESEKTFEECSNFLKLVKSRLIIASTSSLALAEVVWTLKTYYKLDKPKIVKTLEGIEKLGIKITDYHNSRLAFKIFKKYNIKYIDALISSIPQIYTKKWALVSYDGDFDRLKVKRLEPKEINKNFKNEESSS</sequence>
<dbReference type="InterPro" id="IPR052106">
    <property type="entry name" value="PINc/VapC_TA"/>
</dbReference>
<dbReference type="PANTHER" id="PTHR38826">
    <property type="entry name" value="RIBONUCLEASE VAPC13"/>
    <property type="match status" value="1"/>
</dbReference>
<dbReference type="Proteomes" id="UP000178851">
    <property type="component" value="Unassembled WGS sequence"/>
</dbReference>
<proteinExistence type="predicted"/>
<name>A0A1F7YMC4_9BACT</name>
<organism evidence="2 3">
    <name type="scientific">Candidatus Woesebacteria bacterium RIFCSPHIGHO2_01_FULL_39_28</name>
    <dbReference type="NCBI Taxonomy" id="1802496"/>
    <lineage>
        <taxon>Bacteria</taxon>
        <taxon>Candidatus Woeseibacteriota</taxon>
    </lineage>
</organism>
<dbReference type="InterPro" id="IPR029060">
    <property type="entry name" value="PIN-like_dom_sf"/>
</dbReference>
<dbReference type="EMBL" id="MGGI01000003">
    <property type="protein sequence ID" value="OGM27695.1"/>
    <property type="molecule type" value="Genomic_DNA"/>
</dbReference>
<dbReference type="Gene3D" id="3.40.50.1010">
    <property type="entry name" value="5'-nuclease"/>
    <property type="match status" value="1"/>
</dbReference>
<dbReference type="PANTHER" id="PTHR38826:SF5">
    <property type="entry name" value="RIBONUCLEASE VAPC13"/>
    <property type="match status" value="1"/>
</dbReference>
<accession>A0A1F7YMC4</accession>
<evidence type="ECO:0000259" key="1">
    <source>
        <dbReference type="Pfam" id="PF01850"/>
    </source>
</evidence>
<dbReference type="CDD" id="cd09854">
    <property type="entry name" value="PIN_VapC-like"/>
    <property type="match status" value="1"/>
</dbReference>
<dbReference type="Pfam" id="PF01850">
    <property type="entry name" value="PIN"/>
    <property type="match status" value="1"/>
</dbReference>
<dbReference type="InterPro" id="IPR002716">
    <property type="entry name" value="PIN_dom"/>
</dbReference>
<comment type="caution">
    <text evidence="2">The sequence shown here is derived from an EMBL/GenBank/DDBJ whole genome shotgun (WGS) entry which is preliminary data.</text>
</comment>
<dbReference type="AlphaFoldDB" id="A0A1F7YMC4"/>
<evidence type="ECO:0000313" key="3">
    <source>
        <dbReference type="Proteomes" id="UP000178851"/>
    </source>
</evidence>
<reference evidence="2 3" key="1">
    <citation type="journal article" date="2016" name="Nat. Commun.">
        <title>Thousands of microbial genomes shed light on interconnected biogeochemical processes in an aquifer system.</title>
        <authorList>
            <person name="Anantharaman K."/>
            <person name="Brown C.T."/>
            <person name="Hug L.A."/>
            <person name="Sharon I."/>
            <person name="Castelle C.J."/>
            <person name="Probst A.J."/>
            <person name="Thomas B.C."/>
            <person name="Singh A."/>
            <person name="Wilkins M.J."/>
            <person name="Karaoz U."/>
            <person name="Brodie E.L."/>
            <person name="Williams K.H."/>
            <person name="Hubbard S.S."/>
            <person name="Banfield J.F."/>
        </authorList>
    </citation>
    <scope>NUCLEOTIDE SEQUENCE [LARGE SCALE GENOMIC DNA]</scope>
</reference>
<feature type="domain" description="PIN" evidence="1">
    <location>
        <begin position="3"/>
        <end position="127"/>
    </location>
</feature>
<gene>
    <name evidence="2" type="ORF">A2627_04620</name>
</gene>
<evidence type="ECO:0000313" key="2">
    <source>
        <dbReference type="EMBL" id="OGM27695.1"/>
    </source>
</evidence>
<protein>
    <recommendedName>
        <fullName evidence="1">PIN domain-containing protein</fullName>
    </recommendedName>
</protein>